<evidence type="ECO:0000313" key="1">
    <source>
        <dbReference type="EMBL" id="GFN81951.1"/>
    </source>
</evidence>
<organism evidence="1 2">
    <name type="scientific">Plakobranchus ocellatus</name>
    <dbReference type="NCBI Taxonomy" id="259542"/>
    <lineage>
        <taxon>Eukaryota</taxon>
        <taxon>Metazoa</taxon>
        <taxon>Spiralia</taxon>
        <taxon>Lophotrochozoa</taxon>
        <taxon>Mollusca</taxon>
        <taxon>Gastropoda</taxon>
        <taxon>Heterobranchia</taxon>
        <taxon>Euthyneura</taxon>
        <taxon>Panpulmonata</taxon>
        <taxon>Sacoglossa</taxon>
        <taxon>Placobranchoidea</taxon>
        <taxon>Plakobranchidae</taxon>
        <taxon>Plakobranchus</taxon>
    </lineage>
</organism>
<sequence>MVAATQITVGSPGTFGGVGLNFVLTPTLHDALSHQSSSPAMEPNQGDMLRRSPVLCYTPSRGCRTSTGIDPSPSQRKMISRLGSMGQRCPSVSGEESMLMSDSHYCQAVTTLTSRIHSSLHMSRTSWQTRCPH</sequence>
<proteinExistence type="predicted"/>
<accession>A0AAV3YIE4</accession>
<dbReference type="AlphaFoldDB" id="A0AAV3YIE4"/>
<protein>
    <submittedName>
        <fullName evidence="1">Uncharacterized protein</fullName>
    </submittedName>
</protein>
<comment type="caution">
    <text evidence="1">The sequence shown here is derived from an EMBL/GenBank/DDBJ whole genome shotgun (WGS) entry which is preliminary data.</text>
</comment>
<name>A0AAV3YIE4_9GAST</name>
<keyword evidence="2" id="KW-1185">Reference proteome</keyword>
<dbReference type="Proteomes" id="UP000735302">
    <property type="component" value="Unassembled WGS sequence"/>
</dbReference>
<dbReference type="EMBL" id="BLXT01000975">
    <property type="protein sequence ID" value="GFN81951.1"/>
    <property type="molecule type" value="Genomic_DNA"/>
</dbReference>
<gene>
    <name evidence="1" type="ORF">PoB_000845700</name>
</gene>
<reference evidence="1 2" key="1">
    <citation type="journal article" date="2021" name="Elife">
        <title>Chloroplast acquisition without the gene transfer in kleptoplastic sea slugs, Plakobranchus ocellatus.</title>
        <authorList>
            <person name="Maeda T."/>
            <person name="Takahashi S."/>
            <person name="Yoshida T."/>
            <person name="Shimamura S."/>
            <person name="Takaki Y."/>
            <person name="Nagai Y."/>
            <person name="Toyoda A."/>
            <person name="Suzuki Y."/>
            <person name="Arimoto A."/>
            <person name="Ishii H."/>
            <person name="Satoh N."/>
            <person name="Nishiyama T."/>
            <person name="Hasebe M."/>
            <person name="Maruyama T."/>
            <person name="Minagawa J."/>
            <person name="Obokata J."/>
            <person name="Shigenobu S."/>
        </authorList>
    </citation>
    <scope>NUCLEOTIDE SEQUENCE [LARGE SCALE GENOMIC DNA]</scope>
</reference>
<evidence type="ECO:0000313" key="2">
    <source>
        <dbReference type="Proteomes" id="UP000735302"/>
    </source>
</evidence>